<dbReference type="SUPFAM" id="SSF53254">
    <property type="entry name" value="Phosphoglycerate mutase-like"/>
    <property type="match status" value="1"/>
</dbReference>
<comment type="similarity">
    <text evidence="1">Belongs to the histidine acid phosphatase family.</text>
</comment>
<dbReference type="EMBL" id="PDUG01000002">
    <property type="protein sequence ID" value="PIC49475.1"/>
    <property type="molecule type" value="Genomic_DNA"/>
</dbReference>
<keyword evidence="4" id="KW-1185">Reference proteome</keyword>
<sequence length="518" mass="59336">MSEIFQLSASLTDLISRFLIRCNIQLVPGAPVLEESTFIICFSFSYHFSDHEEFFDGIFPEISRKFFTQTMRFFFWTSFFVFLVLAIVIQAVEKADHADEEVITAEQDIPVHNPRGYKPRKLEEGDELLLSQVVWRHGDRAPTGTYPTDPHKEEAWPNGWGELTQLGMRQQYALGRLLFKKYVNSTGPSQLLSGSYNSKEVYIRSTDVNRTLVSALANLAGMFENGNRGADYPDAKRWPTNWTPIPIHTLAEKDDPVGNVFAPCPRAEELTKEIYSGNGFQKFVAENQEFLDFVSEKTGKKIIMPEIYMINDVHYIEKLYNMSQPDWITDDVEIKLRNLSQVSTRFLFGIGDPYVPELIRLRGGPLLSTMIDKMNHKLSCAEKNNQGEDCAWIGKLKYHAYSAHDTTVYAFLTTFGDEEKVIEGGMPHYTASVAVELWNLKNGGPSVRVLFHSAFHHNYHVITHLAKGCPHNSEFCSLKTFEQRSLKFLPVNLKKECASRKSAEKNRTLWKFKENKHN</sequence>
<dbReference type="AlphaFoldDB" id="A0A2G5VCH0"/>
<dbReference type="InterPro" id="IPR029033">
    <property type="entry name" value="His_PPase_superfam"/>
</dbReference>
<evidence type="ECO:0008006" key="5">
    <source>
        <dbReference type="Google" id="ProtNLM"/>
    </source>
</evidence>
<dbReference type="STRING" id="1611254.A0A2G5VCH0"/>
<keyword evidence="2" id="KW-0472">Membrane</keyword>
<dbReference type="Pfam" id="PF00328">
    <property type="entry name" value="His_Phos_2"/>
    <property type="match status" value="1"/>
</dbReference>
<dbReference type="GO" id="GO:0016791">
    <property type="term" value="F:phosphatase activity"/>
    <property type="evidence" value="ECO:0007669"/>
    <property type="project" value="TreeGrafter"/>
</dbReference>
<reference evidence="4" key="1">
    <citation type="submission" date="2017-10" db="EMBL/GenBank/DDBJ databases">
        <title>Rapid genome shrinkage in a self-fertile nematode reveals novel sperm competition proteins.</title>
        <authorList>
            <person name="Yin D."/>
            <person name="Schwarz E.M."/>
            <person name="Thomas C.G."/>
            <person name="Felde R.L."/>
            <person name="Korf I.F."/>
            <person name="Cutter A.D."/>
            <person name="Schartner C.M."/>
            <person name="Ralston E.J."/>
            <person name="Meyer B.J."/>
            <person name="Haag E.S."/>
        </authorList>
    </citation>
    <scope>NUCLEOTIDE SEQUENCE [LARGE SCALE GENOMIC DNA]</scope>
    <source>
        <strain evidence="4">JU1422</strain>
    </source>
</reference>
<dbReference type="Proteomes" id="UP000230233">
    <property type="component" value="Chromosome II"/>
</dbReference>
<dbReference type="InterPro" id="IPR050645">
    <property type="entry name" value="Histidine_acid_phosphatase"/>
</dbReference>
<evidence type="ECO:0000256" key="1">
    <source>
        <dbReference type="ARBA" id="ARBA00005375"/>
    </source>
</evidence>
<name>A0A2G5VCH0_9PELO</name>
<keyword evidence="2" id="KW-0812">Transmembrane</keyword>
<dbReference type="OrthoDB" id="258392at2759"/>
<proteinExistence type="inferred from homology"/>
<dbReference type="PANTHER" id="PTHR11567">
    <property type="entry name" value="ACID PHOSPHATASE-RELATED"/>
    <property type="match status" value="1"/>
</dbReference>
<accession>A0A2G5VCH0</accession>
<dbReference type="InterPro" id="IPR000560">
    <property type="entry name" value="His_Pase_clade-2"/>
</dbReference>
<evidence type="ECO:0000256" key="2">
    <source>
        <dbReference type="SAM" id="Phobius"/>
    </source>
</evidence>
<evidence type="ECO:0000313" key="4">
    <source>
        <dbReference type="Proteomes" id="UP000230233"/>
    </source>
</evidence>
<protein>
    <recommendedName>
        <fullName evidence="5">Histidine acid phosphatase</fullName>
    </recommendedName>
</protein>
<evidence type="ECO:0000313" key="3">
    <source>
        <dbReference type="EMBL" id="PIC49475.1"/>
    </source>
</evidence>
<gene>
    <name evidence="3" type="primary">Cni-pho-14</name>
    <name evidence="3" type="synonym">Cnig_chr_II.g8070</name>
    <name evidence="3" type="ORF">B9Z55_008070</name>
</gene>
<feature type="transmembrane region" description="Helical" evidence="2">
    <location>
        <begin position="73"/>
        <end position="92"/>
    </location>
</feature>
<organism evidence="3 4">
    <name type="scientific">Caenorhabditis nigoni</name>
    <dbReference type="NCBI Taxonomy" id="1611254"/>
    <lineage>
        <taxon>Eukaryota</taxon>
        <taxon>Metazoa</taxon>
        <taxon>Ecdysozoa</taxon>
        <taxon>Nematoda</taxon>
        <taxon>Chromadorea</taxon>
        <taxon>Rhabditida</taxon>
        <taxon>Rhabditina</taxon>
        <taxon>Rhabditomorpha</taxon>
        <taxon>Rhabditoidea</taxon>
        <taxon>Rhabditidae</taxon>
        <taxon>Peloderinae</taxon>
        <taxon>Caenorhabditis</taxon>
    </lineage>
</organism>
<comment type="caution">
    <text evidence="3">The sequence shown here is derived from an EMBL/GenBank/DDBJ whole genome shotgun (WGS) entry which is preliminary data.</text>
</comment>
<keyword evidence="2" id="KW-1133">Transmembrane helix</keyword>
<dbReference type="PANTHER" id="PTHR11567:SF198">
    <property type="entry name" value="HISTIDINE ACID PHOSPHATASE"/>
    <property type="match status" value="1"/>
</dbReference>
<dbReference type="CDD" id="cd07061">
    <property type="entry name" value="HP_HAP_like"/>
    <property type="match status" value="1"/>
</dbReference>
<dbReference type="Gene3D" id="3.40.50.1240">
    <property type="entry name" value="Phosphoglycerate mutase-like"/>
    <property type="match status" value="1"/>
</dbReference>